<feature type="domain" description="Bromo" evidence="11">
    <location>
        <begin position="910"/>
        <end position="982"/>
    </location>
</feature>
<dbReference type="WBParaSite" id="SMUV_0001067001-mRNA-1">
    <property type="protein sequence ID" value="SMUV_0001067001-mRNA-1"/>
    <property type="gene ID" value="SMUV_0001067001"/>
</dbReference>
<evidence type="ECO:0000256" key="4">
    <source>
        <dbReference type="ARBA" id="ARBA00022833"/>
    </source>
</evidence>
<dbReference type="InterPro" id="IPR019787">
    <property type="entry name" value="Znf_PHD-finger"/>
</dbReference>
<accession>A0A0N5B075</accession>
<evidence type="ECO:0000256" key="10">
    <source>
        <dbReference type="SAM" id="MobiDB-lite"/>
    </source>
</evidence>
<evidence type="ECO:0000256" key="1">
    <source>
        <dbReference type="ARBA" id="ARBA00004123"/>
    </source>
</evidence>
<protein>
    <submittedName>
        <fullName evidence="15">E3 ubiquitin-protein ligase TRIM33</fullName>
    </submittedName>
</protein>
<feature type="region of interest" description="Disordered" evidence="10">
    <location>
        <begin position="717"/>
        <end position="817"/>
    </location>
</feature>
<dbReference type="InterPro" id="IPR001487">
    <property type="entry name" value="Bromodomain"/>
</dbReference>
<keyword evidence="4" id="KW-0862">Zinc</keyword>
<dbReference type="SUPFAM" id="SSF57903">
    <property type="entry name" value="FYVE/PHD zinc finger"/>
    <property type="match status" value="1"/>
</dbReference>
<proteinExistence type="predicted"/>
<dbReference type="CDD" id="cd15541">
    <property type="entry name" value="PHD_TIF1_like"/>
    <property type="match status" value="1"/>
</dbReference>
<dbReference type="Gene3D" id="3.30.40.10">
    <property type="entry name" value="Zinc/RING finger domain, C3HC4 (zinc finger)"/>
    <property type="match status" value="1"/>
</dbReference>
<evidence type="ECO:0000259" key="12">
    <source>
        <dbReference type="PROSITE" id="PS50016"/>
    </source>
</evidence>
<feature type="compositionally biased region" description="Polar residues" evidence="10">
    <location>
        <begin position="664"/>
        <end position="682"/>
    </location>
</feature>
<dbReference type="Gene3D" id="1.20.920.10">
    <property type="entry name" value="Bromodomain-like"/>
    <property type="match status" value="1"/>
</dbReference>
<evidence type="ECO:0000259" key="11">
    <source>
        <dbReference type="PROSITE" id="PS50014"/>
    </source>
</evidence>
<dbReference type="PROSITE" id="PS50014">
    <property type="entry name" value="BROMODOMAIN_2"/>
    <property type="match status" value="1"/>
</dbReference>
<keyword evidence="5" id="KW-0175">Coiled coil</keyword>
<organism evidence="14 15">
    <name type="scientific">Syphacia muris</name>
    <dbReference type="NCBI Taxonomy" id="451379"/>
    <lineage>
        <taxon>Eukaryota</taxon>
        <taxon>Metazoa</taxon>
        <taxon>Ecdysozoa</taxon>
        <taxon>Nematoda</taxon>
        <taxon>Chromadorea</taxon>
        <taxon>Rhabditida</taxon>
        <taxon>Spirurina</taxon>
        <taxon>Oxyuridomorpha</taxon>
        <taxon>Oxyuroidea</taxon>
        <taxon>Oxyuridae</taxon>
        <taxon>Syphacia</taxon>
    </lineage>
</organism>
<feature type="domain" description="PHD-type" evidence="12">
    <location>
        <begin position="828"/>
        <end position="883"/>
    </location>
</feature>
<evidence type="ECO:0000256" key="8">
    <source>
        <dbReference type="PROSITE-ProRule" id="PRU00035"/>
    </source>
</evidence>
<evidence type="ECO:0000256" key="9">
    <source>
        <dbReference type="PROSITE-ProRule" id="PRU00175"/>
    </source>
</evidence>
<keyword evidence="3 9" id="KW-0863">Zinc-finger</keyword>
<feature type="region of interest" description="Disordered" evidence="10">
    <location>
        <begin position="1029"/>
        <end position="1060"/>
    </location>
</feature>
<feature type="compositionally biased region" description="Basic and acidic residues" evidence="10">
    <location>
        <begin position="1035"/>
        <end position="1046"/>
    </location>
</feature>
<dbReference type="AlphaFoldDB" id="A0A0N5B075"/>
<comment type="subcellular location">
    <subcellularLocation>
        <location evidence="1">Nucleus</location>
    </subcellularLocation>
</comment>
<dbReference type="SMART" id="SM00249">
    <property type="entry name" value="PHD"/>
    <property type="match status" value="1"/>
</dbReference>
<dbReference type="GO" id="GO:0000785">
    <property type="term" value="C:chromatin"/>
    <property type="evidence" value="ECO:0007669"/>
    <property type="project" value="TreeGrafter"/>
</dbReference>
<feature type="domain" description="RING-type" evidence="13">
    <location>
        <begin position="7"/>
        <end position="60"/>
    </location>
</feature>
<evidence type="ECO:0000313" key="14">
    <source>
        <dbReference type="Proteomes" id="UP000046393"/>
    </source>
</evidence>
<feature type="compositionally biased region" description="Polar residues" evidence="10">
    <location>
        <begin position="644"/>
        <end position="654"/>
    </location>
</feature>
<name>A0A0N5B075_9BILA</name>
<dbReference type="PANTHER" id="PTHR45915">
    <property type="entry name" value="TRANSCRIPTION INTERMEDIARY FACTOR"/>
    <property type="match status" value="1"/>
</dbReference>
<dbReference type="PROSITE" id="PS50089">
    <property type="entry name" value="ZF_RING_2"/>
    <property type="match status" value="1"/>
</dbReference>
<feature type="compositionally biased region" description="Basic and acidic residues" evidence="10">
    <location>
        <begin position="766"/>
        <end position="775"/>
    </location>
</feature>
<feature type="compositionally biased region" description="Basic and acidic residues" evidence="10">
    <location>
        <begin position="554"/>
        <end position="565"/>
    </location>
</feature>
<dbReference type="InterPro" id="IPR001965">
    <property type="entry name" value="Znf_PHD"/>
</dbReference>
<evidence type="ECO:0000256" key="7">
    <source>
        <dbReference type="ARBA" id="ARBA00023242"/>
    </source>
</evidence>
<dbReference type="SMART" id="SM00297">
    <property type="entry name" value="BROMO"/>
    <property type="match status" value="1"/>
</dbReference>
<dbReference type="InterPro" id="IPR011011">
    <property type="entry name" value="Znf_FYVE_PHD"/>
</dbReference>
<dbReference type="InterPro" id="IPR036427">
    <property type="entry name" value="Bromodomain-like_sf"/>
</dbReference>
<evidence type="ECO:0000256" key="3">
    <source>
        <dbReference type="ARBA" id="ARBA00022771"/>
    </source>
</evidence>
<evidence type="ECO:0000256" key="2">
    <source>
        <dbReference type="ARBA" id="ARBA00022723"/>
    </source>
</evidence>
<reference evidence="15" key="1">
    <citation type="submission" date="2017-02" db="UniProtKB">
        <authorList>
            <consortium name="WormBaseParasite"/>
        </authorList>
    </citation>
    <scope>IDENTIFICATION</scope>
</reference>
<dbReference type="InterPro" id="IPR019786">
    <property type="entry name" value="Zinc_finger_PHD-type_CS"/>
</dbReference>
<sequence>MAEFSHCDVCRKSVRSFKSWNLSHPQAWLLPCLHVICNPCRISKTQGTPNLQTLICPVCRTECLKNTMLLIPDSKSCSIRCETLACPEKKPAAVICLSCNEKLCNECGMAHRRVTATSNHVLKPVMCTVEEILAEHCRCPVHTNLRAVCYCTCGLVVCPECLLVGIHEGPQHSVSSILQLAPNATLDVEKVKSSTAQELLQVKAGISSLGVRKQMFVEKIDDLKKQIGNNVVKACNAIVKRGWDIINTLDFVKKNKIEELDQINDALHLQQLRFNRVNAFVDTVKDFEEPTAVVLAQAYLNNCVNVIKIKKMLSEKSVKMAQRPLQVEAKFNFDQILSMINKYGQIYVESSDGLLVPVEIRPALKTPSNLFHFDTFADGACSQYSANCDPSSSTSAQVHSRLKSHMHPGAQNKHSSLTQFRSVQQQQQRFMTAQEAIRNLAQAKTVLRGCVQDTRSSVHPPNFRPPIVGNSLGCYSVRPQSSCVPSPQPITTVRPVRYVVPNGQFISISPRNPVSLANPIPATTLMERLNGSGATNLNSSQQYVIAPRTTSPHLTEETRKEHSKETTAVSTRMSEKVKSNNISLINPKTEKECLSNDGLTSSSVNANSAGGGRSQYSANSISAECNQLDDVKNIQFSCFSSSNENSRQNAISSSDRSDEVGLTSAANCSSSEPKNLNGQSPLNAPGATEMSFNQTEKIDSESEHAVVCPPISFFEQEEVSPPLTPSGSVHDGSNIENSSSSARLQEQSTSNMQLLEDRSNQLQSDSEDRGLERSDVSNVSVSESRKSTLKKSSCKDSQNPSGKKSVVENEVENAEEESNCNRDDMTWEDYCYVCQQGCDDRTGSLGCCAKCPRVFHNSCHIPAIKEKMENLPDEWQCSLCVPAQPLLVKSDTMGARERLLCCKVLLRCFEDHENVQPFRHPVSRSITSYHLIIKKPMDFGTIARRLKEKAKDGFTDVSQFILSMNLVFENCSTFNHPDTEVAIAGRKVYQYYVRAVDEYLPCMKSMLWLYLTLYSESKIAAAKHKEVLGKSARSRSSDKCAEETNSKRPRREVRRDSEPL</sequence>
<evidence type="ECO:0000313" key="15">
    <source>
        <dbReference type="WBParaSite" id="SMUV_0001067001-mRNA-1"/>
    </source>
</evidence>
<feature type="compositionally biased region" description="Polar residues" evidence="10">
    <location>
        <begin position="734"/>
        <end position="753"/>
    </location>
</feature>
<keyword evidence="14" id="KW-1185">Reference proteome</keyword>
<dbReference type="PROSITE" id="PS01359">
    <property type="entry name" value="ZF_PHD_1"/>
    <property type="match status" value="1"/>
</dbReference>
<dbReference type="PROSITE" id="PS50016">
    <property type="entry name" value="ZF_PHD_2"/>
    <property type="match status" value="1"/>
</dbReference>
<feature type="region of interest" description="Disordered" evidence="10">
    <location>
        <begin position="644"/>
        <end position="688"/>
    </location>
</feature>
<dbReference type="InterPro" id="IPR013083">
    <property type="entry name" value="Znf_RING/FYVE/PHD"/>
</dbReference>
<feature type="region of interest" description="Disordered" evidence="10">
    <location>
        <begin position="549"/>
        <end position="584"/>
    </location>
</feature>
<keyword evidence="6 8" id="KW-0103">Bromodomain</keyword>
<keyword evidence="2" id="KW-0479">Metal-binding</keyword>
<dbReference type="Pfam" id="PF00439">
    <property type="entry name" value="Bromodomain"/>
    <property type="match status" value="1"/>
</dbReference>
<evidence type="ECO:0000256" key="6">
    <source>
        <dbReference type="ARBA" id="ARBA00023117"/>
    </source>
</evidence>
<evidence type="ECO:0000256" key="5">
    <source>
        <dbReference type="ARBA" id="ARBA00023054"/>
    </source>
</evidence>
<keyword evidence="7" id="KW-0539">Nucleus</keyword>
<dbReference type="GO" id="GO:0008270">
    <property type="term" value="F:zinc ion binding"/>
    <property type="evidence" value="ECO:0007669"/>
    <property type="project" value="UniProtKB-KW"/>
</dbReference>
<dbReference type="SUPFAM" id="SSF47370">
    <property type="entry name" value="Bromodomain"/>
    <property type="match status" value="1"/>
</dbReference>
<evidence type="ECO:0000259" key="13">
    <source>
        <dbReference type="PROSITE" id="PS50089"/>
    </source>
</evidence>
<dbReference type="Proteomes" id="UP000046393">
    <property type="component" value="Unplaced"/>
</dbReference>
<dbReference type="InterPro" id="IPR001841">
    <property type="entry name" value="Znf_RING"/>
</dbReference>
<dbReference type="PANTHER" id="PTHR45915:SF6">
    <property type="entry name" value="E3 UBIQUITIN-PROTEIN LIGASE TRIM33"/>
    <property type="match status" value="1"/>
</dbReference>
<dbReference type="GO" id="GO:0005634">
    <property type="term" value="C:nucleus"/>
    <property type="evidence" value="ECO:0007669"/>
    <property type="project" value="UniProtKB-SubCell"/>
</dbReference>
<dbReference type="STRING" id="451379.A0A0N5B075"/>